<dbReference type="PANTHER" id="PTHR19367">
    <property type="entry name" value="T-CELL RECEPTOR ALPHA CHAIN V REGION"/>
    <property type="match status" value="1"/>
</dbReference>
<feature type="chain" id="PRO_5017398327" description="Ig-like domain-containing protein" evidence="6">
    <location>
        <begin position="21"/>
        <end position="120"/>
    </location>
</feature>
<organism evidence="8">
    <name type="scientific">Stegastes partitus</name>
    <name type="common">bicolor damselfish</name>
    <dbReference type="NCBI Taxonomy" id="144197"/>
    <lineage>
        <taxon>Eukaryota</taxon>
        <taxon>Metazoa</taxon>
        <taxon>Chordata</taxon>
        <taxon>Craniata</taxon>
        <taxon>Vertebrata</taxon>
        <taxon>Euteleostomi</taxon>
        <taxon>Actinopterygii</taxon>
        <taxon>Neopterygii</taxon>
        <taxon>Teleostei</taxon>
        <taxon>Neoteleostei</taxon>
        <taxon>Acanthomorphata</taxon>
        <taxon>Ovalentaria</taxon>
        <taxon>Pomacentridae</taxon>
        <taxon>Stegastes</taxon>
    </lineage>
</organism>
<keyword evidence="5" id="KW-1279">T cell receptor</keyword>
<dbReference type="SMART" id="SM00409">
    <property type="entry name" value="IG"/>
    <property type="match status" value="1"/>
</dbReference>
<accession>A0A3B5ADE8</accession>
<dbReference type="STRING" id="144197.ENSSPAP00000015899"/>
<evidence type="ECO:0000313" key="8">
    <source>
        <dbReference type="Ensembl" id="ENSSPAP00000015899.1"/>
    </source>
</evidence>
<dbReference type="InterPro" id="IPR013783">
    <property type="entry name" value="Ig-like_fold"/>
</dbReference>
<evidence type="ECO:0000259" key="7">
    <source>
        <dbReference type="PROSITE" id="PS50835"/>
    </source>
</evidence>
<keyword evidence="1 6" id="KW-0732">Signal</keyword>
<proteinExistence type="predicted"/>
<dbReference type="Ensembl" id="ENSSPAT00000016154.1">
    <property type="protein sequence ID" value="ENSSPAP00000015899.1"/>
    <property type="gene ID" value="ENSSPAG00000011986.1"/>
</dbReference>
<evidence type="ECO:0000256" key="2">
    <source>
        <dbReference type="ARBA" id="ARBA00023130"/>
    </source>
</evidence>
<evidence type="ECO:0000256" key="5">
    <source>
        <dbReference type="ARBA" id="ARBA00043266"/>
    </source>
</evidence>
<dbReference type="InterPro" id="IPR003599">
    <property type="entry name" value="Ig_sub"/>
</dbReference>
<name>A0A3B5ADE8_9TELE</name>
<keyword evidence="3" id="KW-0675">Receptor</keyword>
<dbReference type="AlphaFoldDB" id="A0A3B5ADE8"/>
<sequence>MMCRLTYKFFLFVFVFFCKGQEEVTQPIGDGTAAEGETVTLECTFKTSSTIPRLFWYKQESCSSPQLLIATYSEKTEMLSVKHDKHSKELHLQISSAAVSDSAVYDCALQPSDKKQQNSV</sequence>
<dbReference type="PROSITE" id="PS50835">
    <property type="entry name" value="IG_LIKE"/>
    <property type="match status" value="1"/>
</dbReference>
<protein>
    <recommendedName>
        <fullName evidence="7">Ig-like domain-containing protein</fullName>
    </recommendedName>
</protein>
<dbReference type="InterPro" id="IPR051287">
    <property type="entry name" value="TCR_variable_region"/>
</dbReference>
<evidence type="ECO:0000256" key="3">
    <source>
        <dbReference type="ARBA" id="ARBA00023170"/>
    </source>
</evidence>
<evidence type="ECO:0000256" key="1">
    <source>
        <dbReference type="ARBA" id="ARBA00022729"/>
    </source>
</evidence>
<dbReference type="GeneTree" id="ENSGT01030000234557"/>
<evidence type="ECO:0000256" key="4">
    <source>
        <dbReference type="ARBA" id="ARBA00023319"/>
    </source>
</evidence>
<dbReference type="SMART" id="SM00406">
    <property type="entry name" value="IGv"/>
    <property type="match status" value="1"/>
</dbReference>
<reference evidence="8" key="1">
    <citation type="submission" date="2023-09" db="UniProtKB">
        <authorList>
            <consortium name="Ensembl"/>
        </authorList>
    </citation>
    <scope>IDENTIFICATION</scope>
</reference>
<dbReference type="GO" id="GO:0002250">
    <property type="term" value="P:adaptive immune response"/>
    <property type="evidence" value="ECO:0007669"/>
    <property type="project" value="UniProtKB-KW"/>
</dbReference>
<feature type="signal peptide" evidence="6">
    <location>
        <begin position="1"/>
        <end position="20"/>
    </location>
</feature>
<dbReference type="SUPFAM" id="SSF48726">
    <property type="entry name" value="Immunoglobulin"/>
    <property type="match status" value="1"/>
</dbReference>
<feature type="domain" description="Ig-like" evidence="7">
    <location>
        <begin position="22"/>
        <end position="120"/>
    </location>
</feature>
<dbReference type="InterPro" id="IPR036179">
    <property type="entry name" value="Ig-like_dom_sf"/>
</dbReference>
<keyword evidence="4" id="KW-0393">Immunoglobulin domain</keyword>
<dbReference type="InterPro" id="IPR013106">
    <property type="entry name" value="Ig_V-set"/>
</dbReference>
<evidence type="ECO:0000256" key="6">
    <source>
        <dbReference type="SAM" id="SignalP"/>
    </source>
</evidence>
<dbReference type="GO" id="GO:0042101">
    <property type="term" value="C:T cell receptor complex"/>
    <property type="evidence" value="ECO:0007669"/>
    <property type="project" value="UniProtKB-KW"/>
</dbReference>
<keyword evidence="5" id="KW-0391">Immunity</keyword>
<dbReference type="Gene3D" id="2.60.40.10">
    <property type="entry name" value="Immunoglobulins"/>
    <property type="match status" value="1"/>
</dbReference>
<dbReference type="InterPro" id="IPR007110">
    <property type="entry name" value="Ig-like_dom"/>
</dbReference>
<dbReference type="PANTHER" id="PTHR19367:SF18">
    <property type="entry name" value="T CELL RECEPTOR ALPHA VARIABLE 16"/>
    <property type="match status" value="1"/>
</dbReference>
<keyword evidence="2" id="KW-1064">Adaptive immunity</keyword>
<dbReference type="Pfam" id="PF07686">
    <property type="entry name" value="V-set"/>
    <property type="match status" value="1"/>
</dbReference>